<keyword evidence="4" id="KW-1185">Reference proteome</keyword>
<feature type="region of interest" description="Disordered" evidence="1">
    <location>
        <begin position="33"/>
        <end position="85"/>
    </location>
</feature>
<evidence type="ECO:0000313" key="4">
    <source>
        <dbReference type="Proteomes" id="UP001220228"/>
    </source>
</evidence>
<gene>
    <name evidence="3" type="ORF">LHUE1_000019</name>
</gene>
<organism evidence="3 4">
    <name type="scientific">Lacticaseibacillus huelsenbergensis</name>
    <dbReference type="NCBI Taxonomy" id="3035291"/>
    <lineage>
        <taxon>Bacteria</taxon>
        <taxon>Bacillati</taxon>
        <taxon>Bacillota</taxon>
        <taxon>Bacilli</taxon>
        <taxon>Lactobacillales</taxon>
        <taxon>Lactobacillaceae</taxon>
        <taxon>Lacticaseibacillus</taxon>
    </lineage>
</organism>
<proteinExistence type="predicted"/>
<feature type="chain" id="PRO_5045466096" evidence="2">
    <location>
        <begin position="24"/>
        <end position="187"/>
    </location>
</feature>
<feature type="compositionally biased region" description="Low complexity" evidence="1">
    <location>
        <begin position="45"/>
        <end position="85"/>
    </location>
</feature>
<keyword evidence="2" id="KW-0732">Signal</keyword>
<dbReference type="RefSeq" id="WP_049172603.1">
    <property type="nucleotide sequence ID" value="NZ_CP120687.1"/>
</dbReference>
<evidence type="ECO:0000256" key="1">
    <source>
        <dbReference type="SAM" id="MobiDB-lite"/>
    </source>
</evidence>
<feature type="signal peptide" evidence="2">
    <location>
        <begin position="1"/>
        <end position="23"/>
    </location>
</feature>
<name>A0ABY8DWF8_9LACO</name>
<accession>A0ABY8DWF8</accession>
<dbReference type="EMBL" id="CP120687">
    <property type="protein sequence ID" value="WFB39306.1"/>
    <property type="molecule type" value="Genomic_DNA"/>
</dbReference>
<sequence>MKKWMMIAAALVTLGGLSGAAFYQHQVSAKSEVRTADAGTASTKTATHQSLTSQTSAQASTSESKSETSVTTSVKTDVATTTASTSTDAVNSSSAIAFSATSQPTVKAPFYIGTWHNEHVTLTITGDQMTITQAGVNTTSGYTAAQQGNGVILTPTDVAADPIYLVPVNGGLQWVAPGATTPLILRP</sequence>
<protein>
    <submittedName>
        <fullName evidence="3">Uncharacterized protein</fullName>
    </submittedName>
</protein>
<dbReference type="Proteomes" id="UP001220228">
    <property type="component" value="Chromosome"/>
</dbReference>
<evidence type="ECO:0000313" key="3">
    <source>
        <dbReference type="EMBL" id="WFB39306.1"/>
    </source>
</evidence>
<reference evidence="3 4" key="1">
    <citation type="submission" date="2023-03" db="EMBL/GenBank/DDBJ databases">
        <authorList>
            <person name="Ruckert-Reed C."/>
        </authorList>
    </citation>
    <scope>NUCLEOTIDE SEQUENCE [LARGE SCALE GENOMIC DNA]</scope>
    <source>
        <strain evidence="3 4">DSM 115425</strain>
    </source>
</reference>
<evidence type="ECO:0000256" key="2">
    <source>
        <dbReference type="SAM" id="SignalP"/>
    </source>
</evidence>